<dbReference type="EMBL" id="PDCP01000049">
    <property type="protein sequence ID" value="PEG35181.1"/>
    <property type="molecule type" value="Genomic_DNA"/>
</dbReference>
<sequence length="398" mass="45291">MWCKSRAALDTGVSTVAREPRSTRRKFGRLRQFRSGRWKASYTGPDGLLYDAPRTFGAKEDAEAWLTDRRREIDRELWSPPGTEEQKQAKRAADVTFRDYAARWLETRTVKGRALRPRTLEHYEEILERHVYPTFGAKAVRTITMQQVDRWYAKTLVDKPTSRSHAYSLLKTILETARTRDRIIDSNPCMIVGAATASRVIKPRPATLDQLNTIVTEMPENLRLMVLLATWTALRFGELVELRRKDIDLDEDLVKIRRQAVRVDEGWKIGDPKSDAGIRDVAIPPHIIPAVEDHLAKHVGKQQNALVFPAKTGEHLQPSTLYRHWYKARTKAKRTDLRFHDLRHTGAVLAAQSGATLAELMARLGHSTPQAAMRYQHAAQGRDRVIAEALSKLAKGQA</sequence>
<dbReference type="InterPro" id="IPR044068">
    <property type="entry name" value="CB"/>
</dbReference>
<dbReference type="Gene3D" id="1.10.443.10">
    <property type="entry name" value="Intergrase catalytic core"/>
    <property type="match status" value="1"/>
</dbReference>
<keyword evidence="3 5" id="KW-0238">DNA-binding</keyword>
<evidence type="ECO:0000259" key="6">
    <source>
        <dbReference type="PROSITE" id="PS51898"/>
    </source>
</evidence>
<dbReference type="GO" id="GO:0006310">
    <property type="term" value="P:DNA recombination"/>
    <property type="evidence" value="ECO:0007669"/>
    <property type="project" value="UniProtKB-KW"/>
</dbReference>
<dbReference type="InterPro" id="IPR004107">
    <property type="entry name" value="Integrase_SAM-like_N"/>
</dbReference>
<dbReference type="GO" id="GO:0003677">
    <property type="term" value="F:DNA binding"/>
    <property type="evidence" value="ECO:0007669"/>
    <property type="project" value="UniProtKB-UniRule"/>
</dbReference>
<dbReference type="AlphaFoldDB" id="A0A2A7MV40"/>
<evidence type="ECO:0000313" key="9">
    <source>
        <dbReference type="Proteomes" id="UP000220914"/>
    </source>
</evidence>
<keyword evidence="4" id="KW-0233">DNA recombination</keyword>
<dbReference type="PANTHER" id="PTHR30349">
    <property type="entry name" value="PHAGE INTEGRASE-RELATED"/>
    <property type="match status" value="1"/>
</dbReference>
<dbReference type="InterPro" id="IPR010998">
    <property type="entry name" value="Integrase_recombinase_N"/>
</dbReference>
<feature type="domain" description="Tyr recombinase" evidence="6">
    <location>
        <begin position="201"/>
        <end position="388"/>
    </location>
</feature>
<dbReference type="PROSITE" id="PS51900">
    <property type="entry name" value="CB"/>
    <property type="match status" value="1"/>
</dbReference>
<evidence type="ECO:0000256" key="1">
    <source>
        <dbReference type="ARBA" id="ARBA00008857"/>
    </source>
</evidence>
<dbReference type="Proteomes" id="UP000220914">
    <property type="component" value="Unassembled WGS sequence"/>
</dbReference>
<evidence type="ECO:0000313" key="8">
    <source>
        <dbReference type="EMBL" id="PEG35181.1"/>
    </source>
</evidence>
<dbReference type="InterPro" id="IPR011010">
    <property type="entry name" value="DNA_brk_join_enz"/>
</dbReference>
<evidence type="ECO:0000256" key="3">
    <source>
        <dbReference type="ARBA" id="ARBA00023125"/>
    </source>
</evidence>
<evidence type="ECO:0000259" key="7">
    <source>
        <dbReference type="PROSITE" id="PS51900"/>
    </source>
</evidence>
<reference evidence="8 9" key="1">
    <citation type="submission" date="2017-10" db="EMBL/GenBank/DDBJ databases">
        <title>The new phylogeny of genus Mycobacterium.</title>
        <authorList>
            <person name="Tortoli E."/>
            <person name="Trovato A."/>
            <person name="Cirillo D.M."/>
        </authorList>
    </citation>
    <scope>NUCLEOTIDE SEQUENCE [LARGE SCALE GENOMIC DNA]</scope>
    <source>
        <strain evidence="8 9">CCUG37673</strain>
    </source>
</reference>
<dbReference type="InterPro" id="IPR050090">
    <property type="entry name" value="Tyrosine_recombinase_XerCD"/>
</dbReference>
<dbReference type="OrthoDB" id="1822491at2"/>
<dbReference type="Gene3D" id="1.10.150.130">
    <property type="match status" value="1"/>
</dbReference>
<dbReference type="InterPro" id="IPR013762">
    <property type="entry name" value="Integrase-like_cat_sf"/>
</dbReference>
<evidence type="ECO:0000256" key="2">
    <source>
        <dbReference type="ARBA" id="ARBA00022908"/>
    </source>
</evidence>
<dbReference type="Pfam" id="PF00589">
    <property type="entry name" value="Phage_integrase"/>
    <property type="match status" value="1"/>
</dbReference>
<evidence type="ECO:0000256" key="4">
    <source>
        <dbReference type="ARBA" id="ARBA00023172"/>
    </source>
</evidence>
<feature type="domain" description="Core-binding (CB)" evidence="7">
    <location>
        <begin position="95"/>
        <end position="178"/>
    </location>
</feature>
<name>A0A2A7MV40_MYCAG</name>
<dbReference type="Pfam" id="PF14659">
    <property type="entry name" value="Phage_int_SAM_3"/>
    <property type="match status" value="1"/>
</dbReference>
<dbReference type="SUPFAM" id="SSF56349">
    <property type="entry name" value="DNA breaking-rejoining enzymes"/>
    <property type="match status" value="1"/>
</dbReference>
<dbReference type="Pfam" id="PF26003">
    <property type="entry name" value="Integrase_N_phage"/>
    <property type="match status" value="1"/>
</dbReference>
<dbReference type="InterPro" id="IPR058717">
    <property type="entry name" value="Phage_L5_Integrase_N"/>
</dbReference>
<gene>
    <name evidence="8" type="ORF">CQY20_22620</name>
</gene>
<protein>
    <submittedName>
        <fullName evidence="8">Site-specific integrase</fullName>
    </submittedName>
</protein>
<comment type="caution">
    <text evidence="8">The sequence shown here is derived from an EMBL/GenBank/DDBJ whole genome shotgun (WGS) entry which is preliminary data.</text>
</comment>
<keyword evidence="2" id="KW-0229">DNA integration</keyword>
<organism evidence="8 9">
    <name type="scientific">Mycolicibacterium agri</name>
    <name type="common">Mycobacterium agri</name>
    <dbReference type="NCBI Taxonomy" id="36811"/>
    <lineage>
        <taxon>Bacteria</taxon>
        <taxon>Bacillati</taxon>
        <taxon>Actinomycetota</taxon>
        <taxon>Actinomycetes</taxon>
        <taxon>Mycobacteriales</taxon>
        <taxon>Mycobacteriaceae</taxon>
        <taxon>Mycolicibacterium</taxon>
    </lineage>
</organism>
<dbReference type="PANTHER" id="PTHR30349:SF64">
    <property type="entry name" value="PROPHAGE INTEGRASE INTD-RELATED"/>
    <property type="match status" value="1"/>
</dbReference>
<evidence type="ECO:0000256" key="5">
    <source>
        <dbReference type="PROSITE-ProRule" id="PRU01248"/>
    </source>
</evidence>
<comment type="similarity">
    <text evidence="1">Belongs to the 'phage' integrase family.</text>
</comment>
<proteinExistence type="inferred from homology"/>
<dbReference type="CDD" id="cd01189">
    <property type="entry name" value="INT_ICEBs1_C_like"/>
    <property type="match status" value="1"/>
</dbReference>
<dbReference type="InterPro" id="IPR002104">
    <property type="entry name" value="Integrase_catalytic"/>
</dbReference>
<accession>A0A2A7MV40</accession>
<dbReference type="GO" id="GO:0015074">
    <property type="term" value="P:DNA integration"/>
    <property type="evidence" value="ECO:0007669"/>
    <property type="project" value="UniProtKB-KW"/>
</dbReference>
<keyword evidence="9" id="KW-1185">Reference proteome</keyword>
<dbReference type="PROSITE" id="PS51898">
    <property type="entry name" value="TYR_RECOMBINASE"/>
    <property type="match status" value="1"/>
</dbReference>